<proteinExistence type="predicted"/>
<organism evidence="1 2">
    <name type="scientific">Parafannyhessea umbonata</name>
    <dbReference type="NCBI Taxonomy" id="604330"/>
    <lineage>
        <taxon>Bacteria</taxon>
        <taxon>Bacillati</taxon>
        <taxon>Actinomycetota</taxon>
        <taxon>Coriobacteriia</taxon>
        <taxon>Coriobacteriales</taxon>
        <taxon>Atopobiaceae</taxon>
        <taxon>Parafannyhessea</taxon>
    </lineage>
</organism>
<keyword evidence="2" id="KW-1185">Reference proteome</keyword>
<protein>
    <submittedName>
        <fullName evidence="1">Uncharacterized protein</fullName>
    </submittedName>
</protein>
<gene>
    <name evidence="1" type="ORF">SAMN04487824_10392</name>
</gene>
<reference evidence="2" key="1">
    <citation type="submission" date="2016-10" db="EMBL/GenBank/DDBJ databases">
        <authorList>
            <person name="Varghese N."/>
            <person name="Submissions S."/>
        </authorList>
    </citation>
    <scope>NUCLEOTIDE SEQUENCE [LARGE SCALE GENOMIC DNA]</scope>
    <source>
        <strain evidence="2">DSM 22619</strain>
    </source>
</reference>
<evidence type="ECO:0000313" key="1">
    <source>
        <dbReference type="EMBL" id="SDC10801.1"/>
    </source>
</evidence>
<dbReference type="EMBL" id="FMZL01000003">
    <property type="protein sequence ID" value="SDC10801.1"/>
    <property type="molecule type" value="Genomic_DNA"/>
</dbReference>
<accession>A0A1G6IWM5</accession>
<name>A0A1G6IWM5_9ACTN</name>
<dbReference type="AlphaFoldDB" id="A0A1G6IWM5"/>
<sequence length="58" mass="6503">MFNDCKGDMDVLREDELWLFADKAWRPDGGAPNAGTASDAGCVMKRWRRIAGLEDSKE</sequence>
<evidence type="ECO:0000313" key="2">
    <source>
        <dbReference type="Proteomes" id="UP000198528"/>
    </source>
</evidence>
<dbReference type="Proteomes" id="UP000198528">
    <property type="component" value="Unassembled WGS sequence"/>
</dbReference>